<evidence type="ECO:0000313" key="12">
    <source>
        <dbReference type="Proteomes" id="UP000031643"/>
    </source>
</evidence>
<reference evidence="11 12" key="1">
    <citation type="submission" date="2014-09" db="EMBL/GenBank/DDBJ databases">
        <title>Genome sequencing of Methyloceanibacter caenitepidi Gela4.</title>
        <authorList>
            <person name="Takeuchi M."/>
            <person name="Susumu S."/>
            <person name="Kamagata Y."/>
            <person name="Oshima K."/>
            <person name="Hattori M."/>
            <person name="Iwasaki W."/>
        </authorList>
    </citation>
    <scope>NUCLEOTIDE SEQUENCE [LARGE SCALE GENOMIC DNA]</scope>
    <source>
        <strain evidence="11 12">Gela4</strain>
    </source>
</reference>
<dbReference type="NCBIfam" id="TIGR01436">
    <property type="entry name" value="glu_cys_lig_pln"/>
    <property type="match status" value="1"/>
</dbReference>
<comment type="similarity">
    <text evidence="10">Belongs to the glutamate--cysteine ligase type 2 family. EgtA subfamily.</text>
</comment>
<evidence type="ECO:0000256" key="1">
    <source>
        <dbReference type="ARBA" id="ARBA00005006"/>
    </source>
</evidence>
<keyword evidence="6 10" id="KW-0547">Nucleotide-binding</keyword>
<comment type="catalytic activity">
    <reaction evidence="10">
        <text>L-cysteine + L-glutamate + ATP = gamma-L-glutamyl-L-cysteine + ADP + phosphate + H(+)</text>
        <dbReference type="Rhea" id="RHEA:13285"/>
        <dbReference type="ChEBI" id="CHEBI:15378"/>
        <dbReference type="ChEBI" id="CHEBI:29985"/>
        <dbReference type="ChEBI" id="CHEBI:30616"/>
        <dbReference type="ChEBI" id="CHEBI:35235"/>
        <dbReference type="ChEBI" id="CHEBI:43474"/>
        <dbReference type="ChEBI" id="CHEBI:58173"/>
        <dbReference type="ChEBI" id="CHEBI:456216"/>
        <dbReference type="EC" id="6.3.2.2"/>
    </reaction>
</comment>
<dbReference type="SUPFAM" id="SSF55931">
    <property type="entry name" value="Glutamine synthetase/guanido kinase"/>
    <property type="match status" value="1"/>
</dbReference>
<dbReference type="KEGG" id="mcg:GL4_0981"/>
<comment type="function">
    <text evidence="10">Catalyzes the synthesis of gamma-glutamylcysteine (gamma-GC).</text>
</comment>
<dbReference type="InterPro" id="IPR035434">
    <property type="entry name" value="GCL_bact_plant"/>
</dbReference>
<keyword evidence="9" id="KW-1015">Disulfide bond</keyword>
<dbReference type="RefSeq" id="WP_045365108.1">
    <property type="nucleotide sequence ID" value="NZ_AP014648.1"/>
</dbReference>
<evidence type="ECO:0000256" key="4">
    <source>
        <dbReference type="ARBA" id="ARBA00022598"/>
    </source>
</evidence>
<dbReference type="Pfam" id="PF04107">
    <property type="entry name" value="GCS2"/>
    <property type="match status" value="1"/>
</dbReference>
<keyword evidence="7 10" id="KW-0067">ATP-binding</keyword>
<dbReference type="PANTHER" id="PTHR34378">
    <property type="entry name" value="GLUTAMATE--CYSTEINE LIGASE, CHLOROPLASTIC"/>
    <property type="match status" value="1"/>
</dbReference>
<dbReference type="Gene3D" id="3.30.590.20">
    <property type="match status" value="1"/>
</dbReference>
<keyword evidence="5" id="KW-0317">Glutathione biosynthesis</keyword>
<evidence type="ECO:0000256" key="7">
    <source>
        <dbReference type="ARBA" id="ARBA00022840"/>
    </source>
</evidence>
<name>A0A0A8K101_9HYPH</name>
<dbReference type="InterPro" id="IPR006336">
    <property type="entry name" value="GCS2"/>
</dbReference>
<evidence type="ECO:0000256" key="10">
    <source>
        <dbReference type="PIRNR" id="PIRNR017901"/>
    </source>
</evidence>
<dbReference type="EC" id="6.3.2.2" evidence="10"/>
<dbReference type="AlphaFoldDB" id="A0A0A8K101"/>
<sequence>MSTRVDGPKSLIIESRDELVGYLESGCKPPSDWRIGTEHEKFGFNVTDNSPVPYEGPRGIGALLEAHHNCFGWDAVRENGKIIALSCSDCPIGGSISLEPGGQFELSGAPLKTIHETEAELRQHLSQVGSVAHQLGIGFLGLGFSPKWTLDEIPVMPKDRYRIMMQYMPKRGSHGLDMMFRTATVQVNMDFSDEADMVRKLRVGLALQPVATALFASSPFTEGKLNGFQSYRAQMWQDTDPDRTGGLPFAFDDGMGFERYVDYALDVPMYFVYRDGRYIDVSGASFRDFLAGKLEAMPGLRPTIDDWADHLTTLFPEVRLKKFLEMRGADAGPFGLLLGLPALWAGLLYDKTSLDGAASLIASWTQEERDEMRLAVPRTGLATPFRGRTVRDLAREVLALAEGGLLRRAQRNDKGQDETHMLRPLMEIVESGRTEADRLIAAYEGPWKGNIDRLFESEAL</sequence>
<evidence type="ECO:0000256" key="6">
    <source>
        <dbReference type="ARBA" id="ARBA00022741"/>
    </source>
</evidence>
<dbReference type="PANTHER" id="PTHR34378:SF1">
    <property type="entry name" value="GLUTAMATE--CYSTEINE LIGASE, CHLOROPLASTIC"/>
    <property type="match status" value="1"/>
</dbReference>
<dbReference type="InterPro" id="IPR014746">
    <property type="entry name" value="Gln_synth/guanido_kin_cat_dom"/>
</dbReference>
<comment type="subunit">
    <text evidence="3">Homodimer or monomer when oxidized or reduced, respectively.</text>
</comment>
<dbReference type="GO" id="GO:0004357">
    <property type="term" value="F:glutamate-cysteine ligase activity"/>
    <property type="evidence" value="ECO:0007669"/>
    <property type="project" value="UniProtKB-UniRule"/>
</dbReference>
<evidence type="ECO:0000256" key="2">
    <source>
        <dbReference type="ARBA" id="ARBA00010253"/>
    </source>
</evidence>
<dbReference type="InterPro" id="IPR011556">
    <property type="entry name" value="Glut_cys_lig_pln_type"/>
</dbReference>
<dbReference type="GO" id="GO:0005524">
    <property type="term" value="F:ATP binding"/>
    <property type="evidence" value="ECO:0007669"/>
    <property type="project" value="UniProtKB-UniRule"/>
</dbReference>
<proteinExistence type="inferred from homology"/>
<dbReference type="OrthoDB" id="9780152at2"/>
<evidence type="ECO:0000256" key="9">
    <source>
        <dbReference type="ARBA" id="ARBA00023157"/>
    </source>
</evidence>
<dbReference type="EMBL" id="AP014648">
    <property type="protein sequence ID" value="BAQ16441.1"/>
    <property type="molecule type" value="Genomic_DNA"/>
</dbReference>
<dbReference type="PIRSF" id="PIRSF017901">
    <property type="entry name" value="GCL"/>
    <property type="match status" value="1"/>
</dbReference>
<keyword evidence="8" id="KW-0809">Transit peptide</keyword>
<evidence type="ECO:0000313" key="11">
    <source>
        <dbReference type="EMBL" id="BAQ16441.1"/>
    </source>
</evidence>
<evidence type="ECO:0000256" key="5">
    <source>
        <dbReference type="ARBA" id="ARBA00022684"/>
    </source>
</evidence>
<protein>
    <recommendedName>
        <fullName evidence="10">Glutamate--cysteine ligase</fullName>
        <ecNumber evidence="10">6.3.2.2</ecNumber>
    </recommendedName>
</protein>
<accession>A0A0A8K101</accession>
<gene>
    <name evidence="11" type="ORF">GL4_0981</name>
</gene>
<dbReference type="GO" id="GO:0006750">
    <property type="term" value="P:glutathione biosynthetic process"/>
    <property type="evidence" value="ECO:0007669"/>
    <property type="project" value="UniProtKB-UniRule"/>
</dbReference>
<dbReference type="Proteomes" id="UP000031643">
    <property type="component" value="Chromosome"/>
</dbReference>
<evidence type="ECO:0000256" key="8">
    <source>
        <dbReference type="ARBA" id="ARBA00022946"/>
    </source>
</evidence>
<evidence type="ECO:0000256" key="3">
    <source>
        <dbReference type="ARBA" id="ARBA00011153"/>
    </source>
</evidence>
<organism evidence="11 12">
    <name type="scientific">Methyloceanibacter caenitepidi</name>
    <dbReference type="NCBI Taxonomy" id="1384459"/>
    <lineage>
        <taxon>Bacteria</taxon>
        <taxon>Pseudomonadati</taxon>
        <taxon>Pseudomonadota</taxon>
        <taxon>Alphaproteobacteria</taxon>
        <taxon>Hyphomicrobiales</taxon>
        <taxon>Hyphomicrobiaceae</taxon>
        <taxon>Methyloceanibacter</taxon>
    </lineage>
</organism>
<dbReference type="HOGENOM" id="CLU_026610_1_0_5"/>
<dbReference type="STRING" id="1384459.GL4_0981"/>
<comment type="pathway">
    <text evidence="1">Sulfur metabolism; glutathione biosynthesis; glutathione from L-cysteine and L-glutamate: step 1/2.</text>
</comment>
<comment type="similarity">
    <text evidence="2">Belongs to the carboxylate-amine ligase family. Glutamate--cysteine ligase type 2 subfamily.</text>
</comment>
<keyword evidence="4 10" id="KW-0436">Ligase</keyword>
<keyword evidence="12" id="KW-1185">Reference proteome</keyword>